<evidence type="ECO:0000313" key="1">
    <source>
        <dbReference type="EMBL" id="SPF40880.1"/>
    </source>
</evidence>
<protein>
    <submittedName>
        <fullName evidence="1">Uncharacterized protein</fullName>
    </submittedName>
</protein>
<accession>A0A2U3KMU3</accession>
<dbReference type="AlphaFoldDB" id="A0A2U3KMU3"/>
<sequence length="45" mass="5031">MKFVFETNPTYAGYVAPYAGAWIEIDHIARLYAPILGRSLRGSVD</sequence>
<dbReference type="EMBL" id="OMOF01000154">
    <property type="protein sequence ID" value="SPF40880.1"/>
    <property type="molecule type" value="Genomic_DNA"/>
</dbReference>
<dbReference type="Proteomes" id="UP000238916">
    <property type="component" value="Unassembled WGS sequence"/>
</dbReference>
<gene>
    <name evidence="1" type="ORF">SBF1_2370010</name>
</gene>
<reference evidence="2" key="1">
    <citation type="submission" date="2018-02" db="EMBL/GenBank/DDBJ databases">
        <authorList>
            <person name="Hausmann B."/>
        </authorList>
    </citation>
    <scope>NUCLEOTIDE SEQUENCE [LARGE SCALE GENOMIC DNA]</scope>
    <source>
        <strain evidence="2">Peat soil MAG SbF1</strain>
    </source>
</reference>
<proteinExistence type="predicted"/>
<evidence type="ECO:0000313" key="2">
    <source>
        <dbReference type="Proteomes" id="UP000238916"/>
    </source>
</evidence>
<name>A0A2U3KMU3_9FIRM</name>
<organism evidence="1 2">
    <name type="scientific">Candidatus Desulfosporosinus infrequens</name>
    <dbReference type="NCBI Taxonomy" id="2043169"/>
    <lineage>
        <taxon>Bacteria</taxon>
        <taxon>Bacillati</taxon>
        <taxon>Bacillota</taxon>
        <taxon>Clostridia</taxon>
        <taxon>Eubacteriales</taxon>
        <taxon>Desulfitobacteriaceae</taxon>
        <taxon>Desulfosporosinus</taxon>
    </lineage>
</organism>